<dbReference type="InterPro" id="IPR003782">
    <property type="entry name" value="SCO1/SenC"/>
</dbReference>
<dbReference type="Proteomes" id="UP000628854">
    <property type="component" value="Unassembled WGS sequence"/>
</dbReference>
<dbReference type="CDD" id="cd02968">
    <property type="entry name" value="SCO"/>
    <property type="match status" value="1"/>
</dbReference>
<reference evidence="3" key="1">
    <citation type="journal article" date="2019" name="Int. J. Syst. Evol. Microbiol.">
        <title>The Global Catalogue of Microorganisms (GCM) 10K type strain sequencing project: providing services to taxonomists for standard genome sequencing and annotation.</title>
        <authorList>
            <consortium name="The Broad Institute Genomics Platform"/>
            <consortium name="The Broad Institute Genome Sequencing Center for Infectious Disease"/>
            <person name="Wu L."/>
            <person name="Ma J."/>
        </authorList>
    </citation>
    <scope>NUCLEOTIDE SEQUENCE [LARGE SCALE GENOMIC DNA]</scope>
    <source>
        <strain evidence="3">CGMCC 1.15928</strain>
    </source>
</reference>
<evidence type="ECO:0000313" key="3">
    <source>
        <dbReference type="Proteomes" id="UP000628854"/>
    </source>
</evidence>
<sequence length="204" mass="21741">MLSAAALGLAACDSGNDTASGKPTATAGGATASCTTRAYEEIGGPFELTNHLGERVTEQDYMGKPTLIYFGFTFCPDVCPSTLVSIANAYKKLPEGVEPPQTLLISIDPERDTPEQLATYVASNAFPEGLVGLTGSEEDIKKAADEFIVGYNRVETPDSLADYTMDHTSLLYLMGEDWKLKTFFAETNTNPDEMAACLGTLLGS</sequence>
<dbReference type="SUPFAM" id="SSF52833">
    <property type="entry name" value="Thioredoxin-like"/>
    <property type="match status" value="1"/>
</dbReference>
<organism evidence="2 3">
    <name type="scientific">Henriciella pelagia</name>
    <dbReference type="NCBI Taxonomy" id="1977912"/>
    <lineage>
        <taxon>Bacteria</taxon>
        <taxon>Pseudomonadati</taxon>
        <taxon>Pseudomonadota</taxon>
        <taxon>Alphaproteobacteria</taxon>
        <taxon>Hyphomonadales</taxon>
        <taxon>Hyphomonadaceae</taxon>
        <taxon>Henriciella</taxon>
    </lineage>
</organism>
<dbReference type="PANTHER" id="PTHR12151:SF25">
    <property type="entry name" value="LINALOOL DEHYDRATASE_ISOMERASE DOMAIN-CONTAINING PROTEIN"/>
    <property type="match status" value="1"/>
</dbReference>
<evidence type="ECO:0000313" key="2">
    <source>
        <dbReference type="EMBL" id="GGB74215.1"/>
    </source>
</evidence>
<accession>A0ABQ1JQE7</accession>
<dbReference type="EMBL" id="BMKF01000002">
    <property type="protein sequence ID" value="GGB74215.1"/>
    <property type="molecule type" value="Genomic_DNA"/>
</dbReference>
<comment type="similarity">
    <text evidence="1">Belongs to the SCO1/2 family.</text>
</comment>
<dbReference type="Pfam" id="PF02630">
    <property type="entry name" value="SCO1-SenC"/>
    <property type="match status" value="1"/>
</dbReference>
<dbReference type="PANTHER" id="PTHR12151">
    <property type="entry name" value="ELECTRON TRANSPORT PROTIN SCO1/SENC FAMILY MEMBER"/>
    <property type="match status" value="1"/>
</dbReference>
<name>A0ABQ1JQE7_9PROT</name>
<proteinExistence type="inferred from homology"/>
<protein>
    <submittedName>
        <fullName evidence="2">Copper-binding protein</fullName>
    </submittedName>
</protein>
<gene>
    <name evidence="2" type="ORF">GCM10011503_23670</name>
</gene>
<comment type="caution">
    <text evidence="2">The sequence shown here is derived from an EMBL/GenBank/DDBJ whole genome shotgun (WGS) entry which is preliminary data.</text>
</comment>
<evidence type="ECO:0000256" key="1">
    <source>
        <dbReference type="ARBA" id="ARBA00010996"/>
    </source>
</evidence>
<dbReference type="Gene3D" id="3.40.30.10">
    <property type="entry name" value="Glutaredoxin"/>
    <property type="match status" value="1"/>
</dbReference>
<keyword evidence="3" id="KW-1185">Reference proteome</keyword>
<dbReference type="InterPro" id="IPR036249">
    <property type="entry name" value="Thioredoxin-like_sf"/>
</dbReference>